<comment type="caution">
    <text evidence="2">The sequence shown here is derived from an EMBL/GenBank/DDBJ whole genome shotgun (WGS) entry which is preliminary data.</text>
</comment>
<evidence type="ECO:0000313" key="2">
    <source>
        <dbReference type="EMBL" id="KAF5346250.1"/>
    </source>
</evidence>
<feature type="compositionally biased region" description="Polar residues" evidence="1">
    <location>
        <begin position="40"/>
        <end position="51"/>
    </location>
</feature>
<dbReference type="AlphaFoldDB" id="A0A8H5CQX4"/>
<dbReference type="OrthoDB" id="2576233at2759"/>
<sequence>MAGIKCLGCGKQFSDSGYSSHINSTTNAKCKLEHRADQPQPGQVDSGSSSEPKPYSHAISSSLFERIHGRKPIARAVAVDPQGDFFGTHANLDMDFEMLDSQAQDIMEDGVIFGLGGREPDLESLDEAGIDLDEAEMAAEAALMEHSWEPEVPDYLKQYCSPPGSPVNFLSDEELEDAPSPEAVLSDSDDEFEEFLNVRHEAEKSLMKNPFIVPYPDPSAGAPLNHTTLKPENVRYLEALRSGKSEENFWAPFKSEMDWQIAKWAKLRGPSSTALTELLKIPGLVEKLELSYTSANELNQIIDDKLPSRPQFRTANIVVEGESFEIYFRDIMECVEALFRDPKFAPYMKFVPEKHWTDSSKQTRMFHDMHTGEWWWSRQVYLDRTRPGGTIVPIILSSDKTLVTNFRGRSAYPLYLTLGNIPKEIRKKASSHAYILVAYLPTSKLEHISNKAARRRAVVNVFHSCMKHIVKPLESAGSRGVSMNSGDGLVRRGHPILAAYCCDYPEQVLVACTRYGDCADCEIVEKEMGEGTKLYPVRNLAKILHALNSMENEGPTEFVAVCKEAGVKPVFDAFWKDLPYSNIFRSIAPDILHQLYQGVMKHLKNWIFEAFGKEEIDARCRRLPPNHHVRVFLQGISSLSKITGQEHNEIARFLLSIVVDIPLPNGFSSVRLIRCVRALVDFLYLAQYPIHTDKTLALLEESLKLFHQNKTIFVDLQIREHFRLPKIHFLNHYVEKIRSLGTLDNCNTEQTERLHIDLAKDAYRATNRKDEFTQMTKWLDRQEKIHYHDNFLDWLQHGMPPILHNPNWLCSLFSMTRTLQMAKHPNTCVHSLIHAQKTNCITFFATSLARYIALLRFPSPSSTRHLGSLADSEVDIDIVSHVSSFNVIKFIQTDPITGC</sequence>
<organism evidence="2 3">
    <name type="scientific">Tetrapyrgos nigripes</name>
    <dbReference type="NCBI Taxonomy" id="182062"/>
    <lineage>
        <taxon>Eukaryota</taxon>
        <taxon>Fungi</taxon>
        <taxon>Dikarya</taxon>
        <taxon>Basidiomycota</taxon>
        <taxon>Agaricomycotina</taxon>
        <taxon>Agaricomycetes</taxon>
        <taxon>Agaricomycetidae</taxon>
        <taxon>Agaricales</taxon>
        <taxon>Marasmiineae</taxon>
        <taxon>Marasmiaceae</taxon>
        <taxon>Tetrapyrgos</taxon>
    </lineage>
</organism>
<proteinExistence type="predicted"/>
<dbReference type="EMBL" id="JAACJM010000104">
    <property type="protein sequence ID" value="KAF5346250.1"/>
    <property type="molecule type" value="Genomic_DNA"/>
</dbReference>
<accession>A0A8H5CQX4</accession>
<dbReference type="Pfam" id="PF18759">
    <property type="entry name" value="Plavaka"/>
    <property type="match status" value="1"/>
</dbReference>
<gene>
    <name evidence="2" type="ORF">D9758_014405</name>
</gene>
<dbReference type="Proteomes" id="UP000559256">
    <property type="component" value="Unassembled WGS sequence"/>
</dbReference>
<evidence type="ECO:0008006" key="4">
    <source>
        <dbReference type="Google" id="ProtNLM"/>
    </source>
</evidence>
<dbReference type="InterPro" id="IPR041078">
    <property type="entry name" value="Plavaka"/>
</dbReference>
<name>A0A8H5CQX4_9AGAR</name>
<keyword evidence="3" id="KW-1185">Reference proteome</keyword>
<reference evidence="2 3" key="1">
    <citation type="journal article" date="2020" name="ISME J.">
        <title>Uncovering the hidden diversity of litter-decomposition mechanisms in mushroom-forming fungi.</title>
        <authorList>
            <person name="Floudas D."/>
            <person name="Bentzer J."/>
            <person name="Ahren D."/>
            <person name="Johansson T."/>
            <person name="Persson P."/>
            <person name="Tunlid A."/>
        </authorList>
    </citation>
    <scope>NUCLEOTIDE SEQUENCE [LARGE SCALE GENOMIC DNA]</scope>
    <source>
        <strain evidence="2 3">CBS 291.85</strain>
    </source>
</reference>
<evidence type="ECO:0000313" key="3">
    <source>
        <dbReference type="Proteomes" id="UP000559256"/>
    </source>
</evidence>
<feature type="region of interest" description="Disordered" evidence="1">
    <location>
        <begin position="33"/>
        <end position="57"/>
    </location>
</feature>
<evidence type="ECO:0000256" key="1">
    <source>
        <dbReference type="SAM" id="MobiDB-lite"/>
    </source>
</evidence>
<protein>
    <recommendedName>
        <fullName evidence="4">C2H2-type domain-containing protein</fullName>
    </recommendedName>
</protein>